<dbReference type="Gene3D" id="3.30.450.20">
    <property type="entry name" value="PAS domain"/>
    <property type="match status" value="1"/>
</dbReference>
<evidence type="ECO:0000259" key="2">
    <source>
        <dbReference type="PROSITE" id="PS50112"/>
    </source>
</evidence>
<dbReference type="InterPro" id="IPR000014">
    <property type="entry name" value="PAS"/>
</dbReference>
<comment type="caution">
    <text evidence="3">The sequence shown here is derived from an EMBL/GenBank/DDBJ whole genome shotgun (WGS) entry which is preliminary data.</text>
</comment>
<accession>X1IWH6</accession>
<feature type="coiled-coil region" evidence="1">
    <location>
        <begin position="1"/>
        <end position="52"/>
    </location>
</feature>
<keyword evidence="1" id="KW-0175">Coiled coil</keyword>
<dbReference type="SUPFAM" id="SSF55785">
    <property type="entry name" value="PYP-like sensor domain (PAS domain)"/>
    <property type="match status" value="1"/>
</dbReference>
<proteinExistence type="predicted"/>
<organism evidence="3">
    <name type="scientific">marine sediment metagenome</name>
    <dbReference type="NCBI Taxonomy" id="412755"/>
    <lineage>
        <taxon>unclassified sequences</taxon>
        <taxon>metagenomes</taxon>
        <taxon>ecological metagenomes</taxon>
    </lineage>
</organism>
<feature type="domain" description="PAS" evidence="2">
    <location>
        <begin position="42"/>
        <end position="91"/>
    </location>
</feature>
<dbReference type="AlphaFoldDB" id="X1IWH6"/>
<dbReference type="NCBIfam" id="TIGR00229">
    <property type="entry name" value="sensory_box"/>
    <property type="match status" value="1"/>
</dbReference>
<sequence>MRDKDKTKEQLINELEQMHQRVAKLVTSEAERKRVEEALQETERLYRLVAENAADAIWTVGLDMRPTYMSPSITRLLGYSVEEAMVKTMKE</sequence>
<name>X1IWH6_9ZZZZ</name>
<evidence type="ECO:0000313" key="3">
    <source>
        <dbReference type="EMBL" id="GAH86062.1"/>
    </source>
</evidence>
<dbReference type="InterPro" id="IPR035965">
    <property type="entry name" value="PAS-like_dom_sf"/>
</dbReference>
<gene>
    <name evidence="3" type="ORF">S03H2_67097</name>
</gene>
<dbReference type="CDD" id="cd00130">
    <property type="entry name" value="PAS"/>
    <property type="match status" value="1"/>
</dbReference>
<reference evidence="3" key="1">
    <citation type="journal article" date="2014" name="Front. Microbiol.">
        <title>High frequency of phylogenetically diverse reductive dehalogenase-homologous genes in deep subseafloor sedimentary metagenomes.</title>
        <authorList>
            <person name="Kawai M."/>
            <person name="Futagami T."/>
            <person name="Toyoda A."/>
            <person name="Takaki Y."/>
            <person name="Nishi S."/>
            <person name="Hori S."/>
            <person name="Arai W."/>
            <person name="Tsubouchi T."/>
            <person name="Morono Y."/>
            <person name="Uchiyama I."/>
            <person name="Ito T."/>
            <person name="Fujiyama A."/>
            <person name="Inagaki F."/>
            <person name="Takami H."/>
        </authorList>
    </citation>
    <scope>NUCLEOTIDE SEQUENCE</scope>
    <source>
        <strain evidence="3">Expedition CK06-06</strain>
    </source>
</reference>
<dbReference type="Pfam" id="PF13188">
    <property type="entry name" value="PAS_8"/>
    <property type="match status" value="1"/>
</dbReference>
<protein>
    <recommendedName>
        <fullName evidence="2">PAS domain-containing protein</fullName>
    </recommendedName>
</protein>
<dbReference type="EMBL" id="BARU01043876">
    <property type="protein sequence ID" value="GAH86062.1"/>
    <property type="molecule type" value="Genomic_DNA"/>
</dbReference>
<dbReference type="PROSITE" id="PS50112">
    <property type="entry name" value="PAS"/>
    <property type="match status" value="1"/>
</dbReference>
<evidence type="ECO:0000256" key="1">
    <source>
        <dbReference type="SAM" id="Coils"/>
    </source>
</evidence>
<feature type="non-terminal residue" evidence="3">
    <location>
        <position position="91"/>
    </location>
</feature>